<evidence type="ECO:0000313" key="2">
    <source>
        <dbReference type="EMBL" id="KAJ4386428.1"/>
    </source>
</evidence>
<gene>
    <name evidence="2" type="ORF">N0V93_009323</name>
</gene>
<dbReference type="OrthoDB" id="5214310at2759"/>
<keyword evidence="3" id="KW-1185">Reference proteome</keyword>
<feature type="chain" id="PRO_5040936995" evidence="1">
    <location>
        <begin position="19"/>
        <end position="205"/>
    </location>
</feature>
<keyword evidence="1" id="KW-0732">Signal</keyword>
<evidence type="ECO:0000256" key="1">
    <source>
        <dbReference type="SAM" id="SignalP"/>
    </source>
</evidence>
<dbReference type="AlphaFoldDB" id="A0A9W9CTJ9"/>
<reference evidence="2" key="1">
    <citation type="submission" date="2022-10" db="EMBL/GenBank/DDBJ databases">
        <title>Tapping the CABI collections for fungal endophytes: first genome assemblies for Collariella, Neodidymelliopsis, Ascochyta clinopodiicola, Didymella pomorum, Didymosphaeria variabile, Neocosmospora piperis and Neocucurbitaria cava.</title>
        <authorList>
            <person name="Hill R."/>
        </authorList>
    </citation>
    <scope>NUCLEOTIDE SEQUENCE</scope>
    <source>
        <strain evidence="2">IMI 355082</strain>
    </source>
</reference>
<comment type="caution">
    <text evidence="2">The sequence shown here is derived from an EMBL/GenBank/DDBJ whole genome shotgun (WGS) entry which is preliminary data.</text>
</comment>
<sequence>MYYSFLLSLALVPMLGLATPTASSGHGSQHLAPRSHARSYIPKRTAASNSTVNTKEFDTVNYFPDPEVHCSGRSLDDSGDTNWSSDLDTAVTATSTDGLYGSCNVYDNSVDGYGTLAWKSGTVQVYYCNHGFSATSCDVNEYWRADALIDDACGSEGGGWVTISDWSLTIGRDPTNESGSFRSECGDSLHGVSENYVVINATASR</sequence>
<feature type="signal peptide" evidence="1">
    <location>
        <begin position="1"/>
        <end position="18"/>
    </location>
</feature>
<name>A0A9W9CTJ9_9PEZI</name>
<dbReference type="Proteomes" id="UP001140453">
    <property type="component" value="Unassembled WGS sequence"/>
</dbReference>
<evidence type="ECO:0000313" key="3">
    <source>
        <dbReference type="Proteomes" id="UP001140453"/>
    </source>
</evidence>
<proteinExistence type="predicted"/>
<dbReference type="EMBL" id="JAPEVB010000006">
    <property type="protein sequence ID" value="KAJ4386428.1"/>
    <property type="molecule type" value="Genomic_DNA"/>
</dbReference>
<organism evidence="2 3">
    <name type="scientific">Gnomoniopsis smithogilvyi</name>
    <dbReference type="NCBI Taxonomy" id="1191159"/>
    <lineage>
        <taxon>Eukaryota</taxon>
        <taxon>Fungi</taxon>
        <taxon>Dikarya</taxon>
        <taxon>Ascomycota</taxon>
        <taxon>Pezizomycotina</taxon>
        <taxon>Sordariomycetes</taxon>
        <taxon>Sordariomycetidae</taxon>
        <taxon>Diaporthales</taxon>
        <taxon>Gnomoniaceae</taxon>
        <taxon>Gnomoniopsis</taxon>
    </lineage>
</organism>
<protein>
    <submittedName>
        <fullName evidence="2">Uncharacterized protein</fullName>
    </submittedName>
</protein>
<accession>A0A9W9CTJ9</accession>